<dbReference type="EMBL" id="CM046110">
    <property type="protein sequence ID" value="KAI8422815.1"/>
    <property type="molecule type" value="Genomic_DNA"/>
</dbReference>
<dbReference type="Proteomes" id="UP001064048">
    <property type="component" value="Chromosome 10"/>
</dbReference>
<evidence type="ECO:0000313" key="2">
    <source>
        <dbReference type="Proteomes" id="UP001064048"/>
    </source>
</evidence>
<accession>A0ACC0JFD4</accession>
<gene>
    <name evidence="1" type="ORF">MSG28_006560</name>
</gene>
<protein>
    <submittedName>
        <fullName evidence="1">Uncharacterized protein</fullName>
    </submittedName>
</protein>
<evidence type="ECO:0000313" key="1">
    <source>
        <dbReference type="EMBL" id="KAI8422815.1"/>
    </source>
</evidence>
<keyword evidence="2" id="KW-1185">Reference proteome</keyword>
<reference evidence="1 2" key="1">
    <citation type="journal article" date="2022" name="Genome Biol. Evol.">
        <title>The Spruce Budworm Genome: Reconstructing the Evolutionary History of Antifreeze Proteins.</title>
        <authorList>
            <person name="Beliveau C."/>
            <person name="Gagne P."/>
            <person name="Picq S."/>
            <person name="Vernygora O."/>
            <person name="Keeling C.I."/>
            <person name="Pinkney K."/>
            <person name="Doucet D."/>
            <person name="Wen F."/>
            <person name="Johnston J.S."/>
            <person name="Maaroufi H."/>
            <person name="Boyle B."/>
            <person name="Laroche J."/>
            <person name="Dewar K."/>
            <person name="Juretic N."/>
            <person name="Blackburn G."/>
            <person name="Nisole A."/>
            <person name="Brunet B."/>
            <person name="Brandao M."/>
            <person name="Lumley L."/>
            <person name="Duan J."/>
            <person name="Quan G."/>
            <person name="Lucarotti C.J."/>
            <person name="Roe A.D."/>
            <person name="Sperling F.A.H."/>
            <person name="Levesque R.C."/>
            <person name="Cusson M."/>
        </authorList>
    </citation>
    <scope>NUCLEOTIDE SEQUENCE [LARGE SCALE GENOMIC DNA]</scope>
    <source>
        <strain evidence="1">Glfc:IPQL:Cfum</strain>
    </source>
</reference>
<proteinExistence type="predicted"/>
<comment type="caution">
    <text evidence="1">The sequence shown here is derived from an EMBL/GenBank/DDBJ whole genome shotgun (WGS) entry which is preliminary data.</text>
</comment>
<organism evidence="1 2">
    <name type="scientific">Choristoneura fumiferana</name>
    <name type="common">Spruce budworm moth</name>
    <name type="synonym">Archips fumiferana</name>
    <dbReference type="NCBI Taxonomy" id="7141"/>
    <lineage>
        <taxon>Eukaryota</taxon>
        <taxon>Metazoa</taxon>
        <taxon>Ecdysozoa</taxon>
        <taxon>Arthropoda</taxon>
        <taxon>Hexapoda</taxon>
        <taxon>Insecta</taxon>
        <taxon>Pterygota</taxon>
        <taxon>Neoptera</taxon>
        <taxon>Endopterygota</taxon>
        <taxon>Lepidoptera</taxon>
        <taxon>Glossata</taxon>
        <taxon>Ditrysia</taxon>
        <taxon>Tortricoidea</taxon>
        <taxon>Tortricidae</taxon>
        <taxon>Tortricinae</taxon>
        <taxon>Choristoneura</taxon>
    </lineage>
</organism>
<sequence>MRPANLSERFIERRAGEASRRRARPATNDEVRRRRPCRHGRRVTTRPLLNSCAPRRSPFQTVDALLANHSNVHLFCRLRQNLAAKLAEIDEIVSEFDRVSEKIEAFRQRIEVCLAKVKTFYAFAEDDESGLRALAKEVSDLAEATKKFTEESGKRSGGSAAADVSQELSALELSAEALTAAMEEKEREWKRARTARTEYAADVEEVQAWVRAAELTARDRALPPAPYRERLVATRADGPQVADRMERLTRNARAIVEGSRDAAERQLVSSTVSALAERLAAVTSELEARQAAVEDACDAVARVLALLERVLLWVETQRAFLARPLPLTDLAEAQQKQTEYGNALKSCKQQTKNLADMTKEIEAIERVTSSGDLPGRLEAAENATIDVEKRLAKTNGLLQELAEEWERCEKKLKDVGHWLEATTRALEAPQNAKKPLRDRLALREKLINDISTQKTKISYAVEKLNVHFGPDGVAAQSTGPEGVTAAARALSGSLDALSGATGSQAAALGAALAQVEAYCADVARLRAQLLDAEQRLRHAAQPNYSPRDPERAHRDQQEASEYSSFVYRSRSRRSPLGTEPAARGEALERVKSLQSKIQARNERVKLIVQRGAPDPDPLPDA</sequence>
<name>A0ACC0JFD4_CHOFU</name>